<dbReference type="AlphaFoldDB" id="A0AAV3QJR1"/>
<keyword evidence="1" id="KW-0472">Membrane</keyword>
<sequence length="137" mass="15479">MIKHILASVEILTSTELFVAVWFVMGIVWVFDSRFGSSFHTAPKLHVLCIILLIWNAISYSFPFILFVLLCCCVPLLSNFVGYNMTIGSLHRGASDDQLSSLPKWTYKEMDNNNGTCPGKSSKHYENEVCFCSLFVL</sequence>
<dbReference type="Proteomes" id="UP001454036">
    <property type="component" value="Unassembled WGS sequence"/>
</dbReference>
<keyword evidence="1" id="KW-1133">Transmembrane helix</keyword>
<feature type="transmembrane region" description="Helical" evidence="1">
    <location>
        <begin position="6"/>
        <end position="30"/>
    </location>
</feature>
<evidence type="ECO:0000313" key="2">
    <source>
        <dbReference type="EMBL" id="GAA0162890.1"/>
    </source>
</evidence>
<dbReference type="PANTHER" id="PTHR46225:SF1">
    <property type="entry name" value="RING_U-BOX SUPERFAMILY PROTEIN"/>
    <property type="match status" value="1"/>
</dbReference>
<comment type="caution">
    <text evidence="2">The sequence shown here is derived from an EMBL/GenBank/DDBJ whole genome shotgun (WGS) entry which is preliminary data.</text>
</comment>
<evidence type="ECO:0000256" key="1">
    <source>
        <dbReference type="SAM" id="Phobius"/>
    </source>
</evidence>
<keyword evidence="3" id="KW-1185">Reference proteome</keyword>
<accession>A0AAV3QJR1</accession>
<proteinExistence type="predicted"/>
<keyword evidence="1" id="KW-0812">Transmembrane</keyword>
<organism evidence="2 3">
    <name type="scientific">Lithospermum erythrorhizon</name>
    <name type="common">Purple gromwell</name>
    <name type="synonym">Lithospermum officinale var. erythrorhizon</name>
    <dbReference type="NCBI Taxonomy" id="34254"/>
    <lineage>
        <taxon>Eukaryota</taxon>
        <taxon>Viridiplantae</taxon>
        <taxon>Streptophyta</taxon>
        <taxon>Embryophyta</taxon>
        <taxon>Tracheophyta</taxon>
        <taxon>Spermatophyta</taxon>
        <taxon>Magnoliopsida</taxon>
        <taxon>eudicotyledons</taxon>
        <taxon>Gunneridae</taxon>
        <taxon>Pentapetalae</taxon>
        <taxon>asterids</taxon>
        <taxon>lamiids</taxon>
        <taxon>Boraginales</taxon>
        <taxon>Boraginaceae</taxon>
        <taxon>Boraginoideae</taxon>
        <taxon>Lithospermeae</taxon>
        <taxon>Lithospermum</taxon>
    </lineage>
</organism>
<gene>
    <name evidence="2" type="ORF">LIER_44143</name>
</gene>
<name>A0AAV3QJR1_LITER</name>
<feature type="transmembrane region" description="Helical" evidence="1">
    <location>
        <begin position="64"/>
        <end position="83"/>
    </location>
</feature>
<dbReference type="EMBL" id="BAABME010052115">
    <property type="protein sequence ID" value="GAA0162890.1"/>
    <property type="molecule type" value="Genomic_DNA"/>
</dbReference>
<protein>
    <submittedName>
        <fullName evidence="2">Uncharacterized protein</fullName>
    </submittedName>
</protein>
<reference evidence="2 3" key="1">
    <citation type="submission" date="2024-01" db="EMBL/GenBank/DDBJ databases">
        <title>The complete chloroplast genome sequence of Lithospermum erythrorhizon: insights into the phylogenetic relationship among Boraginaceae species and the maternal lineages of purple gromwells.</title>
        <authorList>
            <person name="Okada T."/>
            <person name="Watanabe K."/>
        </authorList>
    </citation>
    <scope>NUCLEOTIDE SEQUENCE [LARGE SCALE GENOMIC DNA]</scope>
</reference>
<evidence type="ECO:0000313" key="3">
    <source>
        <dbReference type="Proteomes" id="UP001454036"/>
    </source>
</evidence>
<dbReference type="PANTHER" id="PTHR46225">
    <property type="entry name" value="C3H4 TYPE ZINC FINGER PROTEIN"/>
    <property type="match status" value="1"/>
</dbReference>